<accession>A0A0W8FH02</accession>
<organism evidence="2">
    <name type="scientific">hydrocarbon metagenome</name>
    <dbReference type="NCBI Taxonomy" id="938273"/>
    <lineage>
        <taxon>unclassified sequences</taxon>
        <taxon>metagenomes</taxon>
        <taxon>ecological metagenomes</taxon>
    </lineage>
</organism>
<reference evidence="2" key="1">
    <citation type="journal article" date="2015" name="Proc. Natl. Acad. Sci. U.S.A.">
        <title>Networks of energetic and metabolic interactions define dynamics in microbial communities.</title>
        <authorList>
            <person name="Embree M."/>
            <person name="Liu J.K."/>
            <person name="Al-Bassam M.M."/>
            <person name="Zengler K."/>
        </authorList>
    </citation>
    <scope>NUCLEOTIDE SEQUENCE</scope>
</reference>
<protein>
    <submittedName>
        <fullName evidence="2">Uncharacterized protein</fullName>
    </submittedName>
</protein>
<keyword evidence="1" id="KW-0472">Membrane</keyword>
<dbReference type="AlphaFoldDB" id="A0A0W8FH02"/>
<evidence type="ECO:0000313" key="2">
    <source>
        <dbReference type="EMBL" id="KUG20155.1"/>
    </source>
</evidence>
<evidence type="ECO:0000256" key="1">
    <source>
        <dbReference type="SAM" id="Phobius"/>
    </source>
</evidence>
<sequence length="65" mass="7691">MTVETVLLMLFGVVIFFQLFIMYVMYRRIKQQQDELDNVRTRMQFSESDLSQLVASVRGITRGLK</sequence>
<dbReference type="EMBL" id="LNQE01001219">
    <property type="protein sequence ID" value="KUG20155.1"/>
    <property type="molecule type" value="Genomic_DNA"/>
</dbReference>
<comment type="caution">
    <text evidence="2">The sequence shown here is derived from an EMBL/GenBank/DDBJ whole genome shotgun (WGS) entry which is preliminary data.</text>
</comment>
<feature type="transmembrane region" description="Helical" evidence="1">
    <location>
        <begin position="6"/>
        <end position="26"/>
    </location>
</feature>
<name>A0A0W8FH02_9ZZZZ</name>
<proteinExistence type="predicted"/>
<gene>
    <name evidence="2" type="ORF">ASZ90_010106</name>
</gene>
<keyword evidence="1" id="KW-0812">Transmembrane</keyword>
<keyword evidence="1" id="KW-1133">Transmembrane helix</keyword>